<dbReference type="GO" id="GO:0061608">
    <property type="term" value="F:nuclear import signal receptor activity"/>
    <property type="evidence" value="ECO:0007669"/>
    <property type="project" value="InterPro"/>
</dbReference>
<dbReference type="PIRSF" id="PIRSF005673">
    <property type="entry name" value="Importin_alpha"/>
    <property type="match status" value="1"/>
</dbReference>
<sequence length="460" mass="50567">MYLILLSADVDIDKPLTDNDLQSLVDEASSNIPDIQLKAIQSARKLLSSDRNPPIDELINSEILPILVRCLDNHNNPTLQFEAAWALTNIASGTSIQTQAVVSAGAVPFFLNLLNSSNQTVCEQAVWALGNIIGDGPQLRDYVISLNVVPRLLLFINPSIPVTFMRNVTWVIVNLCRNKDPPPSQQVIDEILPALHYLINNSDINILVDTVWAISYLTDGGNEQIQKVIDSNIVPNLIPLLSHKEVKVQTAALRAIGNIVTGTDEQTQVVLDSGALCHFQGLLSHPKEKICKEAVWFLSNVTAGNQVQVQSVIDAGLIPKIIMHLTKSDFQTQKEAAWAITNLTISGNRQQVDCVINAGVVPPLCSLLSCQDSQVIQVVLDGLQNMLKIAGPHVDALANIIEECEGLDKIEQLQNHESVEIYKVAFDIIERYFSEDSVSPSQPPSCFEFNPTTPTTEFKF</sequence>
<keyword evidence="3" id="KW-0677">Repeat</keyword>
<dbReference type="InterPro" id="IPR016024">
    <property type="entry name" value="ARM-type_fold"/>
</dbReference>
<dbReference type="InterPro" id="IPR032413">
    <property type="entry name" value="Arm_3"/>
</dbReference>
<dbReference type="EMBL" id="CABPRJ010000011">
    <property type="protein sequence ID" value="VVC25336.1"/>
    <property type="molecule type" value="Genomic_DNA"/>
</dbReference>
<feature type="region of interest" description="Disordered" evidence="7">
    <location>
        <begin position="436"/>
        <end position="460"/>
    </location>
</feature>
<accession>A0A5E4M0J6</accession>
<feature type="repeat" description="ARM" evidence="6">
    <location>
        <begin position="105"/>
        <end position="132"/>
    </location>
</feature>
<dbReference type="InterPro" id="IPR024931">
    <property type="entry name" value="Importin_alpha"/>
</dbReference>
<dbReference type="Pfam" id="PF00514">
    <property type="entry name" value="Arm"/>
    <property type="match status" value="6"/>
</dbReference>
<evidence type="ECO:0000256" key="5">
    <source>
        <dbReference type="PIRNR" id="PIRNR005673"/>
    </source>
</evidence>
<keyword evidence="9" id="KW-1185">Reference proteome</keyword>
<evidence type="ECO:0000256" key="6">
    <source>
        <dbReference type="PROSITE-ProRule" id="PRU00259"/>
    </source>
</evidence>
<evidence type="ECO:0000256" key="2">
    <source>
        <dbReference type="ARBA" id="ARBA00022448"/>
    </source>
</evidence>
<name>A0A5E4M0J6_9HEMI</name>
<evidence type="ECO:0000313" key="8">
    <source>
        <dbReference type="EMBL" id="VVC25336.1"/>
    </source>
</evidence>
<evidence type="ECO:0000256" key="7">
    <source>
        <dbReference type="SAM" id="MobiDB-lite"/>
    </source>
</evidence>
<dbReference type="PANTHER" id="PTHR23316">
    <property type="entry name" value="IMPORTIN ALPHA"/>
    <property type="match status" value="1"/>
</dbReference>
<feature type="repeat" description="ARM" evidence="6">
    <location>
        <begin position="232"/>
        <end position="274"/>
    </location>
</feature>
<keyword evidence="2 5" id="KW-0813">Transport</keyword>
<evidence type="ECO:0000256" key="4">
    <source>
        <dbReference type="ARBA" id="ARBA00022927"/>
    </source>
</evidence>
<evidence type="ECO:0000256" key="1">
    <source>
        <dbReference type="ARBA" id="ARBA00010394"/>
    </source>
</evidence>
<dbReference type="SUPFAM" id="SSF48371">
    <property type="entry name" value="ARM repeat"/>
    <property type="match status" value="1"/>
</dbReference>
<gene>
    <name evidence="8" type="ORF">CINCED_3A004313</name>
</gene>
<dbReference type="FunFam" id="1.25.10.10:FF:000009">
    <property type="entry name" value="Importin subunit alpha"/>
    <property type="match status" value="1"/>
</dbReference>
<dbReference type="OrthoDB" id="29145at2759"/>
<proteinExistence type="inferred from homology"/>
<dbReference type="InterPro" id="IPR011989">
    <property type="entry name" value="ARM-like"/>
</dbReference>
<evidence type="ECO:0000256" key="3">
    <source>
        <dbReference type="ARBA" id="ARBA00022737"/>
    </source>
</evidence>
<dbReference type="PROSITE" id="PS50176">
    <property type="entry name" value="ARM_REPEAT"/>
    <property type="match status" value="3"/>
</dbReference>
<dbReference type="Proteomes" id="UP000325440">
    <property type="component" value="Unassembled WGS sequence"/>
</dbReference>
<comment type="similarity">
    <text evidence="1 5">Belongs to the importin alpha family.</text>
</comment>
<feature type="repeat" description="ARM" evidence="6">
    <location>
        <begin position="62"/>
        <end position="105"/>
    </location>
</feature>
<dbReference type="Gene3D" id="1.25.10.10">
    <property type="entry name" value="Leucine-rich Repeat Variant"/>
    <property type="match status" value="1"/>
</dbReference>
<dbReference type="GO" id="GO:0005737">
    <property type="term" value="C:cytoplasm"/>
    <property type="evidence" value="ECO:0007669"/>
    <property type="project" value="InterPro"/>
</dbReference>
<keyword evidence="4 5" id="KW-0653">Protein transport</keyword>
<dbReference type="GO" id="GO:0005634">
    <property type="term" value="C:nucleus"/>
    <property type="evidence" value="ECO:0007669"/>
    <property type="project" value="UniProtKB-ARBA"/>
</dbReference>
<dbReference type="SMART" id="SM00185">
    <property type="entry name" value="ARM"/>
    <property type="match status" value="8"/>
</dbReference>
<evidence type="ECO:0000313" key="9">
    <source>
        <dbReference type="Proteomes" id="UP000325440"/>
    </source>
</evidence>
<dbReference type="Pfam" id="PF16186">
    <property type="entry name" value="Arm_3"/>
    <property type="match status" value="1"/>
</dbReference>
<dbReference type="InterPro" id="IPR000225">
    <property type="entry name" value="Armadillo"/>
</dbReference>
<dbReference type="GO" id="GO:0006607">
    <property type="term" value="P:NLS-bearing protein import into nucleus"/>
    <property type="evidence" value="ECO:0007669"/>
    <property type="project" value="UniProtKB-ARBA"/>
</dbReference>
<organism evidence="8 9">
    <name type="scientific">Cinara cedri</name>
    <dbReference type="NCBI Taxonomy" id="506608"/>
    <lineage>
        <taxon>Eukaryota</taxon>
        <taxon>Metazoa</taxon>
        <taxon>Ecdysozoa</taxon>
        <taxon>Arthropoda</taxon>
        <taxon>Hexapoda</taxon>
        <taxon>Insecta</taxon>
        <taxon>Pterygota</taxon>
        <taxon>Neoptera</taxon>
        <taxon>Paraneoptera</taxon>
        <taxon>Hemiptera</taxon>
        <taxon>Sternorrhyncha</taxon>
        <taxon>Aphidomorpha</taxon>
        <taxon>Aphidoidea</taxon>
        <taxon>Aphididae</taxon>
        <taxon>Lachninae</taxon>
        <taxon>Cinara</taxon>
    </lineage>
</organism>
<dbReference type="AlphaFoldDB" id="A0A5E4M0J6"/>
<feature type="compositionally biased region" description="Low complexity" evidence="7">
    <location>
        <begin position="447"/>
        <end position="460"/>
    </location>
</feature>
<reference evidence="8 9" key="1">
    <citation type="submission" date="2019-08" db="EMBL/GenBank/DDBJ databases">
        <authorList>
            <person name="Alioto T."/>
            <person name="Alioto T."/>
            <person name="Gomez Garrido J."/>
        </authorList>
    </citation>
    <scope>NUCLEOTIDE SEQUENCE [LARGE SCALE GENOMIC DNA]</scope>
</reference>
<protein>
    <recommendedName>
        <fullName evidence="5">Importin subunit alpha</fullName>
    </recommendedName>
</protein>